<dbReference type="InterPro" id="IPR043781">
    <property type="entry name" value="DUF5723"/>
</dbReference>
<gene>
    <name evidence="2" type="ORF">METZ01_LOCUS202493</name>
</gene>
<name>A0A382EGW8_9ZZZZ</name>
<protein>
    <recommendedName>
        <fullName evidence="1">DUF5723 domain-containing protein</fullName>
    </recommendedName>
</protein>
<feature type="non-terminal residue" evidence="2">
    <location>
        <position position="461"/>
    </location>
</feature>
<dbReference type="AlphaFoldDB" id="A0A382EGW8"/>
<evidence type="ECO:0000313" key="2">
    <source>
        <dbReference type="EMBL" id="SVB49639.1"/>
    </source>
</evidence>
<dbReference type="EMBL" id="UINC01044329">
    <property type="protein sequence ID" value="SVB49639.1"/>
    <property type="molecule type" value="Genomic_DNA"/>
</dbReference>
<sequence length="461" mass="50227">MALVLFIIPLKAQKRDSRSVAMVGATTTIAEGIYAVGYNPALLAFQKDKPFMLQLGGLDFGMGNNYISMAGMSALSGDTLDNDEKTFIINRLENSGGLAFNVNGQIALPGINFTSGNMAVTSNIMYFSSYTLPAGMARLMLEGNASNPVIDMTLNYEIMAVSETAFSFAIPFESFALGLSLKYLQGLLYMGIDPDSSQANFVTTPTSVYGSGTYYLRSGVGGSGYGLDIGLATKDLNGMRFGVSLINALGMIKWNEPSFFKDILAGKDNKFGNSDDLWHLKWGGTALTDSVSVVYTYSIDSLRADNLSSGSIFNSSSKVVYNLDEENKPKPFNVRYPAIFRIGGSYRKDDFLISSDLTTGFEDRLYTNSRWRWAIAAELYRFPLIPMRMGFAWEGLDRTELGMGVGFYGGPVMIDIGFAFKHGMWIHSMKGLNLSIGFTMTGFQGRQDKAKSAPSGPSPVP</sequence>
<dbReference type="Pfam" id="PF18990">
    <property type="entry name" value="DUF5723"/>
    <property type="match status" value="1"/>
</dbReference>
<dbReference type="Gene3D" id="2.40.160.60">
    <property type="entry name" value="Outer membrane protein transport protein (OMPP1/FadL/TodX)"/>
    <property type="match status" value="1"/>
</dbReference>
<feature type="domain" description="DUF5723" evidence="1">
    <location>
        <begin position="44"/>
        <end position="206"/>
    </location>
</feature>
<organism evidence="2">
    <name type="scientific">marine metagenome</name>
    <dbReference type="NCBI Taxonomy" id="408172"/>
    <lineage>
        <taxon>unclassified sequences</taxon>
        <taxon>metagenomes</taxon>
        <taxon>ecological metagenomes</taxon>
    </lineage>
</organism>
<accession>A0A382EGW8</accession>
<reference evidence="2" key="1">
    <citation type="submission" date="2018-05" db="EMBL/GenBank/DDBJ databases">
        <authorList>
            <person name="Lanie J.A."/>
            <person name="Ng W.-L."/>
            <person name="Kazmierczak K.M."/>
            <person name="Andrzejewski T.M."/>
            <person name="Davidsen T.M."/>
            <person name="Wayne K.J."/>
            <person name="Tettelin H."/>
            <person name="Glass J.I."/>
            <person name="Rusch D."/>
            <person name="Podicherti R."/>
            <person name="Tsui H.-C.T."/>
            <person name="Winkler M.E."/>
        </authorList>
    </citation>
    <scope>NUCLEOTIDE SEQUENCE</scope>
</reference>
<proteinExistence type="predicted"/>
<evidence type="ECO:0000259" key="1">
    <source>
        <dbReference type="Pfam" id="PF18990"/>
    </source>
</evidence>